<keyword evidence="3" id="KW-0175">Coiled coil</keyword>
<feature type="domain" description="C2H2-type" evidence="7">
    <location>
        <begin position="72"/>
        <end position="101"/>
    </location>
</feature>
<gene>
    <name evidence="8" type="ORF">GQ26_0014000</name>
</gene>
<sequence length="315" mass="35374">MTVSDLEQLLEMGFDKERAELAVSKTGGLQAALEWLEENQDKSLDEIKSATANTNENEEGPALKEGEQPRSLVCNECGKKFRSQAQAEFHASKTEHTDFSESTEEIAPLTEEEKKARLEELREKLAAKRAIQSEQDKADQKRNEVLQEIRRKHTKESQDIKEELEKKERIKEAAQKRKEKQEEIEAKARIRAKIAADKEERRLKAEREKAERAGQAPPPQPAAPSLPTTSGTVTSKPSSAYTETRLRLQTSKGNILKTFPVDTTLFEVVAALSKDDGVEVQSFTQNFPRKTFDSEYFGESLKDLGLTPSASLVAN</sequence>
<protein>
    <submittedName>
        <fullName evidence="8">UBX domain-containing protein 1</fullName>
    </submittedName>
</protein>
<feature type="compositionally biased region" description="Basic and acidic residues" evidence="5">
    <location>
        <begin position="90"/>
        <end position="99"/>
    </location>
</feature>
<dbReference type="Gene3D" id="1.10.8.10">
    <property type="entry name" value="DNA helicase RuvA subunit, C-terminal domain"/>
    <property type="match status" value="1"/>
</dbReference>
<comment type="caution">
    <text evidence="8">The sequence shown here is derived from an EMBL/GenBank/DDBJ whole genome shotgun (WGS) entry which is preliminary data.</text>
</comment>
<accession>A0A093W420</accession>
<dbReference type="GO" id="GO:0005634">
    <property type="term" value="C:nucleus"/>
    <property type="evidence" value="ECO:0007669"/>
    <property type="project" value="TreeGrafter"/>
</dbReference>
<dbReference type="PROSITE" id="PS50157">
    <property type="entry name" value="ZINC_FINGER_C2H2_2"/>
    <property type="match status" value="1"/>
</dbReference>
<dbReference type="PROSITE" id="PS00028">
    <property type="entry name" value="ZINC_FINGER_C2H2_1"/>
    <property type="match status" value="1"/>
</dbReference>
<dbReference type="GO" id="GO:0031397">
    <property type="term" value="P:negative regulation of protein ubiquitination"/>
    <property type="evidence" value="ECO:0007669"/>
    <property type="project" value="TreeGrafter"/>
</dbReference>
<feature type="region of interest" description="Disordered" evidence="5">
    <location>
        <begin position="88"/>
        <end position="111"/>
    </location>
</feature>
<proteinExistence type="predicted"/>
<evidence type="ECO:0000256" key="4">
    <source>
        <dbReference type="PROSITE-ProRule" id="PRU00042"/>
    </source>
</evidence>
<evidence type="ECO:0000256" key="5">
    <source>
        <dbReference type="SAM" id="MobiDB-lite"/>
    </source>
</evidence>
<dbReference type="AlphaFoldDB" id="A0A093W420"/>
<dbReference type="InterPro" id="IPR015940">
    <property type="entry name" value="UBA"/>
</dbReference>
<dbReference type="EMBL" id="JPOX01000001">
    <property type="protein sequence ID" value="KFX53636.1"/>
    <property type="molecule type" value="Genomic_DNA"/>
</dbReference>
<dbReference type="Gene3D" id="3.10.20.90">
    <property type="entry name" value="Phosphatidylinositol 3-kinase Catalytic Subunit, Chain A, domain 1"/>
    <property type="match status" value="1"/>
</dbReference>
<dbReference type="InterPro" id="IPR057766">
    <property type="entry name" value="Znf-C2H2_OTU1-like_C"/>
</dbReference>
<keyword evidence="2" id="KW-0963">Cytoplasm</keyword>
<dbReference type="SUPFAM" id="SSF46934">
    <property type="entry name" value="UBA-like"/>
    <property type="match status" value="1"/>
</dbReference>
<dbReference type="PANTHER" id="PTHR46340">
    <property type="entry name" value="UBX DOMAIN-CONTAINING PROTEIN 1"/>
    <property type="match status" value="1"/>
</dbReference>
<dbReference type="SMART" id="SM00165">
    <property type="entry name" value="UBA"/>
    <property type="match status" value="1"/>
</dbReference>
<evidence type="ECO:0000256" key="2">
    <source>
        <dbReference type="ARBA" id="ARBA00022490"/>
    </source>
</evidence>
<dbReference type="GO" id="GO:0036435">
    <property type="term" value="F:K48-linked polyubiquitin modification-dependent protein binding"/>
    <property type="evidence" value="ECO:0007669"/>
    <property type="project" value="TreeGrafter"/>
</dbReference>
<dbReference type="PROSITE" id="PS50030">
    <property type="entry name" value="UBA"/>
    <property type="match status" value="1"/>
</dbReference>
<dbReference type="HOGENOM" id="CLU_047594_0_0_1"/>
<evidence type="ECO:0000256" key="3">
    <source>
        <dbReference type="ARBA" id="ARBA00023054"/>
    </source>
</evidence>
<dbReference type="Pfam" id="PF00789">
    <property type="entry name" value="UBX"/>
    <property type="match status" value="1"/>
</dbReference>
<dbReference type="CDD" id="cd01767">
    <property type="entry name" value="UBX"/>
    <property type="match status" value="1"/>
</dbReference>
<keyword evidence="4" id="KW-0479">Metal-binding</keyword>
<reference evidence="8" key="1">
    <citation type="journal article" date="2014" name="PLoS Genet.">
        <title>Signature Gene Expression Reveals Novel Clues to the Molecular Mechanisms of Dimorphic Transition in Penicillium marneffei.</title>
        <authorList>
            <person name="Yang E."/>
            <person name="Wang G."/>
            <person name="Cai J."/>
            <person name="Woo P.C."/>
            <person name="Lau S.K."/>
            <person name="Yuen K.-Y."/>
            <person name="Chow W.-N."/>
            <person name="Lin X."/>
        </authorList>
    </citation>
    <scope>NUCLEOTIDE SEQUENCE [LARGE SCALE GENOMIC DNA]</scope>
    <source>
        <strain evidence="8">PM1</strain>
    </source>
</reference>
<name>A0A093W420_TALMA</name>
<dbReference type="InterPro" id="IPR029071">
    <property type="entry name" value="Ubiquitin-like_domsf"/>
</dbReference>
<keyword evidence="4" id="KW-0862">Zinc</keyword>
<keyword evidence="4" id="KW-0863">Zinc-finger</keyword>
<feature type="compositionally biased region" description="Basic and acidic residues" evidence="5">
    <location>
        <begin position="134"/>
        <end position="212"/>
    </location>
</feature>
<evidence type="ECO:0000259" key="6">
    <source>
        <dbReference type="PROSITE" id="PS50030"/>
    </source>
</evidence>
<dbReference type="PANTHER" id="PTHR46340:SF1">
    <property type="entry name" value="UBX DOMAIN-CONTAINING PROTEIN 1"/>
    <property type="match status" value="1"/>
</dbReference>
<dbReference type="Pfam" id="PF24560">
    <property type="entry name" value="zf-C2H2_OTU1_C"/>
    <property type="match status" value="1"/>
</dbReference>
<dbReference type="Pfam" id="PF22562">
    <property type="entry name" value="UBA_7"/>
    <property type="match status" value="1"/>
</dbReference>
<dbReference type="GO" id="GO:0032435">
    <property type="term" value="P:negative regulation of proteasomal ubiquitin-dependent protein catabolic process"/>
    <property type="evidence" value="ECO:0007669"/>
    <property type="project" value="TreeGrafter"/>
</dbReference>
<dbReference type="GO" id="GO:1903094">
    <property type="term" value="P:negative regulation of protein K48-linked deubiquitination"/>
    <property type="evidence" value="ECO:0007669"/>
    <property type="project" value="TreeGrafter"/>
</dbReference>
<dbReference type="InterPro" id="IPR013087">
    <property type="entry name" value="Znf_C2H2_type"/>
</dbReference>
<feature type="region of interest" description="Disordered" evidence="5">
    <location>
        <begin position="44"/>
        <end position="70"/>
    </location>
</feature>
<dbReference type="eggNOG" id="KOG2689">
    <property type="taxonomic scope" value="Eukaryota"/>
</dbReference>
<dbReference type="GO" id="GO:0005737">
    <property type="term" value="C:cytoplasm"/>
    <property type="evidence" value="ECO:0007669"/>
    <property type="project" value="UniProtKB-SubCell"/>
</dbReference>
<evidence type="ECO:0000259" key="7">
    <source>
        <dbReference type="PROSITE" id="PS50157"/>
    </source>
</evidence>
<dbReference type="InterPro" id="IPR009060">
    <property type="entry name" value="UBA-like_sf"/>
</dbReference>
<dbReference type="GO" id="GO:0008270">
    <property type="term" value="F:zinc ion binding"/>
    <property type="evidence" value="ECO:0007669"/>
    <property type="project" value="UniProtKB-KW"/>
</dbReference>
<organism evidence="8">
    <name type="scientific">Talaromyces marneffei PM1</name>
    <dbReference type="NCBI Taxonomy" id="1077442"/>
    <lineage>
        <taxon>Eukaryota</taxon>
        <taxon>Fungi</taxon>
        <taxon>Dikarya</taxon>
        <taxon>Ascomycota</taxon>
        <taxon>Pezizomycotina</taxon>
        <taxon>Eurotiomycetes</taxon>
        <taxon>Eurotiomycetidae</taxon>
        <taxon>Eurotiales</taxon>
        <taxon>Trichocomaceae</taxon>
        <taxon>Talaromyces</taxon>
        <taxon>Talaromyces sect. Talaromyces</taxon>
    </lineage>
</organism>
<feature type="compositionally biased region" description="Polar residues" evidence="5">
    <location>
        <begin position="226"/>
        <end position="244"/>
    </location>
</feature>
<evidence type="ECO:0000313" key="8">
    <source>
        <dbReference type="EMBL" id="KFX53636.1"/>
    </source>
</evidence>
<dbReference type="InterPro" id="IPR001012">
    <property type="entry name" value="UBX_dom"/>
</dbReference>
<feature type="region of interest" description="Disordered" evidence="5">
    <location>
        <begin position="129"/>
        <end position="244"/>
    </location>
</feature>
<dbReference type="SUPFAM" id="SSF54236">
    <property type="entry name" value="Ubiquitin-like"/>
    <property type="match status" value="1"/>
</dbReference>
<comment type="subcellular location">
    <subcellularLocation>
        <location evidence="1">Cytoplasm</location>
    </subcellularLocation>
</comment>
<evidence type="ECO:0000256" key="1">
    <source>
        <dbReference type="ARBA" id="ARBA00004496"/>
    </source>
</evidence>
<feature type="domain" description="UBA" evidence="6">
    <location>
        <begin position="1"/>
        <end position="39"/>
    </location>
</feature>
<dbReference type="SMART" id="SM00166">
    <property type="entry name" value="UBX"/>
    <property type="match status" value="1"/>
</dbReference>